<organism evidence="4 5">
    <name type="scientific">Massilia agilis</name>
    <dbReference type="NCBI Taxonomy" id="1811226"/>
    <lineage>
        <taxon>Bacteria</taxon>
        <taxon>Pseudomonadati</taxon>
        <taxon>Pseudomonadota</taxon>
        <taxon>Betaproteobacteria</taxon>
        <taxon>Burkholderiales</taxon>
        <taxon>Oxalobacteraceae</taxon>
        <taxon>Telluria group</taxon>
        <taxon>Massilia</taxon>
    </lineage>
</organism>
<keyword evidence="2" id="KW-0732">Signal</keyword>
<comment type="caution">
    <text evidence="4">The sequence shown here is derived from an EMBL/GenBank/DDBJ whole genome shotgun (WGS) entry which is preliminary data.</text>
</comment>
<sequence length="462" mass="49698">MRPARVPVIAGALLCCGSALAAPDRIDQFMRAQMERAHIPAAAVAVVRDGTIVKLASYGTADVELGVPARRHSAFQIASTTKLLTSTVLMQLVGEGRIDLDAPVARNIEDAPAEWSTMTVRHLVSHTSGLPRVPAPPSLATPREAVEYAKKQKLAAAPGEVAAYGSVDFSIVAYIIEKVTGKQLEALFAERLAKPLGMGDTGFARFEFSPNRDIVQTELVPGRVTTYQWRGGTQYAYRYLYPAYTFAAGGAFSSIHDMAGFLQGIGSGKLLSGSLLEQMWTPARLANGKDAPFAVGWTRAGYRGVREVGHSGGPALADLRYYPDQKLGVVVLTNQRNLMPVLARGVAAMYLPPAPFLREAGIADTDPARTAAFRQALAQFAKGKADPALFGGEIRGALQELEGLLALQLGALPPLSKLVLLQSSSDNRQRTYRSLHGKDDSLRWVVRFDENGLIADLDTVDE</sequence>
<dbReference type="Proteomes" id="UP001206126">
    <property type="component" value="Unassembled WGS sequence"/>
</dbReference>
<protein>
    <submittedName>
        <fullName evidence="4">Beta-lactamase family protein</fullName>
    </submittedName>
</protein>
<reference evidence="4 5" key="1">
    <citation type="submission" date="2022-08" db="EMBL/GenBank/DDBJ databases">
        <title>Reclassification of Massilia species as members of the genera Telluria, Duganella, Pseudoduganella, Mokoshia gen. nov. and Zemynaea gen. nov. using orthogonal and non-orthogonal genome-based approaches.</title>
        <authorList>
            <person name="Bowman J.P."/>
        </authorList>
    </citation>
    <scope>NUCLEOTIDE SEQUENCE [LARGE SCALE GENOMIC DNA]</scope>
    <source>
        <strain evidence="4 5">JCM 31605</strain>
    </source>
</reference>
<evidence type="ECO:0000259" key="3">
    <source>
        <dbReference type="Pfam" id="PF00144"/>
    </source>
</evidence>
<evidence type="ECO:0000313" key="5">
    <source>
        <dbReference type="Proteomes" id="UP001206126"/>
    </source>
</evidence>
<dbReference type="SUPFAM" id="SSF56601">
    <property type="entry name" value="beta-lactamase/transpeptidase-like"/>
    <property type="match status" value="1"/>
</dbReference>
<dbReference type="InterPro" id="IPR050789">
    <property type="entry name" value="Diverse_Enzym_Activities"/>
</dbReference>
<dbReference type="Pfam" id="PF00144">
    <property type="entry name" value="Beta-lactamase"/>
    <property type="match status" value="1"/>
</dbReference>
<dbReference type="InterPro" id="IPR001466">
    <property type="entry name" value="Beta-lactam-related"/>
</dbReference>
<gene>
    <name evidence="4" type="ORF">NX774_11285</name>
</gene>
<dbReference type="Gene3D" id="3.40.710.10">
    <property type="entry name" value="DD-peptidase/beta-lactamase superfamily"/>
    <property type="match status" value="1"/>
</dbReference>
<keyword evidence="1" id="KW-0378">Hydrolase</keyword>
<proteinExistence type="predicted"/>
<keyword evidence="5" id="KW-1185">Reference proteome</keyword>
<feature type="chain" id="PRO_5046191880" evidence="2">
    <location>
        <begin position="22"/>
        <end position="462"/>
    </location>
</feature>
<dbReference type="PANTHER" id="PTHR43283:SF11">
    <property type="entry name" value="BETA-LACTAMASE-RELATED DOMAIN-CONTAINING PROTEIN"/>
    <property type="match status" value="1"/>
</dbReference>
<feature type="signal peptide" evidence="2">
    <location>
        <begin position="1"/>
        <end position="21"/>
    </location>
</feature>
<dbReference type="InterPro" id="IPR012338">
    <property type="entry name" value="Beta-lactam/transpept-like"/>
</dbReference>
<dbReference type="PANTHER" id="PTHR43283">
    <property type="entry name" value="BETA-LACTAMASE-RELATED"/>
    <property type="match status" value="1"/>
</dbReference>
<evidence type="ECO:0000256" key="2">
    <source>
        <dbReference type="SAM" id="SignalP"/>
    </source>
</evidence>
<evidence type="ECO:0000313" key="4">
    <source>
        <dbReference type="EMBL" id="MCS0808503.1"/>
    </source>
</evidence>
<dbReference type="EMBL" id="JANUHB010000002">
    <property type="protein sequence ID" value="MCS0808503.1"/>
    <property type="molecule type" value="Genomic_DNA"/>
</dbReference>
<dbReference type="RefSeq" id="WP_258822271.1">
    <property type="nucleotide sequence ID" value="NZ_JANUHB010000002.1"/>
</dbReference>
<accession>A0ABT2DDJ1</accession>
<evidence type="ECO:0000256" key="1">
    <source>
        <dbReference type="ARBA" id="ARBA00022801"/>
    </source>
</evidence>
<feature type="domain" description="Beta-lactamase-related" evidence="3">
    <location>
        <begin position="26"/>
        <end position="338"/>
    </location>
</feature>
<name>A0ABT2DDJ1_9BURK</name>